<organism evidence="1 2">
    <name type="scientific">Pseudomonas cerasi</name>
    <dbReference type="NCBI Taxonomy" id="1583341"/>
    <lineage>
        <taxon>Bacteria</taxon>
        <taxon>Pseudomonadati</taxon>
        <taxon>Pseudomonadota</taxon>
        <taxon>Gammaproteobacteria</taxon>
        <taxon>Pseudomonadales</taxon>
        <taxon>Pseudomonadaceae</taxon>
        <taxon>Pseudomonas</taxon>
    </lineage>
</organism>
<name>A0A2K4W2C8_9PSED</name>
<gene>
    <name evidence="1" type="ORF">PL963_P100065</name>
</gene>
<accession>A0A2K4W2C8</accession>
<dbReference type="Proteomes" id="UP000239025">
    <property type="component" value="Plasmid PP1"/>
</dbReference>
<evidence type="ECO:0000313" key="2">
    <source>
        <dbReference type="Proteomes" id="UP000239025"/>
    </source>
</evidence>
<sequence length="49" mass="5784">MISLCGLQAQSVQLLEHKLWSNYFGGEAPLKKRTYIDPKSRWYARISLW</sequence>
<keyword evidence="2" id="KW-1185">Reference proteome</keyword>
<dbReference type="EMBL" id="LT963396">
    <property type="protein sequence ID" value="SOS30048.1"/>
    <property type="molecule type" value="Genomic_DNA"/>
</dbReference>
<geneLocation type="plasmid" evidence="1 2">
    <name>PP1</name>
</geneLocation>
<reference evidence="2" key="1">
    <citation type="submission" date="2017-11" db="EMBL/GenBank/DDBJ databases">
        <authorList>
            <person name="Blom J."/>
        </authorList>
    </citation>
    <scope>NUCLEOTIDE SEQUENCE [LARGE SCALE GENOMIC DNA]</scope>
    <source>
        <plasmid evidence="2">PP1</plasmid>
    </source>
</reference>
<evidence type="ECO:0000313" key="1">
    <source>
        <dbReference type="EMBL" id="SOS30048.1"/>
    </source>
</evidence>
<dbReference type="AlphaFoldDB" id="A0A2K4W2C8"/>
<proteinExistence type="predicted"/>
<protein>
    <submittedName>
        <fullName evidence="1">Uncharacterized protein</fullName>
    </submittedName>
</protein>
<keyword evidence="1" id="KW-0614">Plasmid</keyword>